<dbReference type="GO" id="GO:0046872">
    <property type="term" value="F:metal ion binding"/>
    <property type="evidence" value="ECO:0007669"/>
    <property type="project" value="UniProtKB-KW"/>
</dbReference>
<dbReference type="InterPro" id="IPR027443">
    <property type="entry name" value="IPNS-like_sf"/>
</dbReference>
<dbReference type="AlphaFoldDB" id="A0A9R0JX51"/>
<evidence type="ECO:0000313" key="7">
    <source>
        <dbReference type="RefSeq" id="XP_021849750.1"/>
    </source>
</evidence>
<comment type="similarity">
    <text evidence="1 4">Belongs to the iron/ascorbate-dependent oxidoreductase family.</text>
</comment>
<evidence type="ECO:0000313" key="6">
    <source>
        <dbReference type="Proteomes" id="UP000813463"/>
    </source>
</evidence>
<dbReference type="InterPro" id="IPR005123">
    <property type="entry name" value="Oxoglu/Fe-dep_dioxygenase_dom"/>
</dbReference>
<dbReference type="Pfam" id="PF14226">
    <property type="entry name" value="DIOX_N"/>
    <property type="match status" value="1"/>
</dbReference>
<reference evidence="7" key="2">
    <citation type="submission" date="2025-08" db="UniProtKB">
        <authorList>
            <consortium name="RefSeq"/>
        </authorList>
    </citation>
    <scope>IDENTIFICATION</scope>
    <source>
        <tissue evidence="7">Leaf</tissue>
    </source>
</reference>
<keyword evidence="6" id="KW-1185">Reference proteome</keyword>
<keyword evidence="2 4" id="KW-0479">Metal-binding</keyword>
<evidence type="ECO:0000256" key="1">
    <source>
        <dbReference type="ARBA" id="ARBA00008056"/>
    </source>
</evidence>
<protein>
    <submittedName>
        <fullName evidence="7">Jasmonate-induced oxygenase 4</fullName>
    </submittedName>
</protein>
<sequence>MAEPAPITKEELTSKLVQELAKKGDEIPEEYLQKDGFPEAIDAPDLWRDNLLIDFSLLSSSTPERAKLRSALSQWGCFQVINHGMETSFLEELIEVSKQFFALPLDEKLKCSAADDVFQGYGSDSVYAGAQTINWNDRLFLTLYPEEKRKLQHWPTKPEKFGGMINEYSNKLATMTEAIYKAMARSLNLEEDCFLKHQGKHGPITGRISLYPRCPCPERVLGLKPHSDGATMTFLLPEKEVEGLQVLKDDLWYTVPVIPGALFVNFGDLGEVMTNGEFKSVIHRVVTNAAKDRISMAAFCTPEDEKEIGPVSELVSIHQPQKYKKFNIHEFRQMFFENYAQGRRTMDALKL</sequence>
<evidence type="ECO:0000259" key="5">
    <source>
        <dbReference type="PROSITE" id="PS51471"/>
    </source>
</evidence>
<feature type="domain" description="Fe2OG dioxygenase" evidence="5">
    <location>
        <begin position="199"/>
        <end position="302"/>
    </location>
</feature>
<evidence type="ECO:0000256" key="2">
    <source>
        <dbReference type="ARBA" id="ARBA00022723"/>
    </source>
</evidence>
<dbReference type="Pfam" id="PF03171">
    <property type="entry name" value="2OG-FeII_Oxy"/>
    <property type="match status" value="1"/>
</dbReference>
<dbReference type="FunFam" id="2.60.120.330:FF:000018">
    <property type="entry name" value="2-oxoglutarate (2OG) and Fe(II)-dependent oxygenase superfamily protein"/>
    <property type="match status" value="1"/>
</dbReference>
<reference evidence="6" key="1">
    <citation type="journal article" date="2021" name="Nat. Commun.">
        <title>Genomic analyses provide insights into spinach domestication and the genetic basis of agronomic traits.</title>
        <authorList>
            <person name="Cai X."/>
            <person name="Sun X."/>
            <person name="Xu C."/>
            <person name="Sun H."/>
            <person name="Wang X."/>
            <person name="Ge C."/>
            <person name="Zhang Z."/>
            <person name="Wang Q."/>
            <person name="Fei Z."/>
            <person name="Jiao C."/>
            <person name="Wang Q."/>
        </authorList>
    </citation>
    <scope>NUCLEOTIDE SEQUENCE [LARGE SCALE GENOMIC DNA]</scope>
    <source>
        <strain evidence="6">cv. Varoflay</strain>
    </source>
</reference>
<dbReference type="Proteomes" id="UP000813463">
    <property type="component" value="Chromosome 2"/>
</dbReference>
<dbReference type="OrthoDB" id="288590at2759"/>
<dbReference type="InterPro" id="IPR026992">
    <property type="entry name" value="DIOX_N"/>
</dbReference>
<dbReference type="GO" id="GO:0051213">
    <property type="term" value="F:dioxygenase activity"/>
    <property type="evidence" value="ECO:0007669"/>
    <property type="project" value="UniProtKB-KW"/>
</dbReference>
<accession>A0A9R0JX51</accession>
<evidence type="ECO:0000256" key="4">
    <source>
        <dbReference type="RuleBase" id="RU003682"/>
    </source>
</evidence>
<keyword evidence="4" id="KW-0560">Oxidoreductase</keyword>
<dbReference type="RefSeq" id="XP_021849750.1">
    <property type="nucleotide sequence ID" value="XM_021994058.2"/>
</dbReference>
<dbReference type="KEGG" id="soe:110789399"/>
<gene>
    <name evidence="7" type="primary">LOC110789399</name>
</gene>
<dbReference type="Gene3D" id="2.60.120.330">
    <property type="entry name" value="B-lactam Antibiotic, Isopenicillin N Synthase, Chain"/>
    <property type="match status" value="1"/>
</dbReference>
<proteinExistence type="inferred from homology"/>
<name>A0A9R0JX51_SPIOL</name>
<dbReference type="SUPFAM" id="SSF51197">
    <property type="entry name" value="Clavaminate synthase-like"/>
    <property type="match status" value="1"/>
</dbReference>
<dbReference type="InterPro" id="IPR044861">
    <property type="entry name" value="IPNS-like_FE2OG_OXY"/>
</dbReference>
<evidence type="ECO:0000256" key="3">
    <source>
        <dbReference type="ARBA" id="ARBA00023004"/>
    </source>
</evidence>
<keyword evidence="3 4" id="KW-0408">Iron</keyword>
<dbReference type="PROSITE" id="PS51471">
    <property type="entry name" value="FE2OG_OXY"/>
    <property type="match status" value="1"/>
</dbReference>
<organism evidence="6 7">
    <name type="scientific">Spinacia oleracea</name>
    <name type="common">Spinach</name>
    <dbReference type="NCBI Taxonomy" id="3562"/>
    <lineage>
        <taxon>Eukaryota</taxon>
        <taxon>Viridiplantae</taxon>
        <taxon>Streptophyta</taxon>
        <taxon>Embryophyta</taxon>
        <taxon>Tracheophyta</taxon>
        <taxon>Spermatophyta</taxon>
        <taxon>Magnoliopsida</taxon>
        <taxon>eudicotyledons</taxon>
        <taxon>Gunneridae</taxon>
        <taxon>Pentapetalae</taxon>
        <taxon>Caryophyllales</taxon>
        <taxon>Chenopodiaceae</taxon>
        <taxon>Chenopodioideae</taxon>
        <taxon>Anserineae</taxon>
        <taxon>Spinacia</taxon>
    </lineage>
</organism>
<dbReference type="GeneID" id="110789399"/>
<dbReference type="PANTHER" id="PTHR47991">
    <property type="entry name" value="OXOGLUTARATE/IRON-DEPENDENT DIOXYGENASE"/>
    <property type="match status" value="1"/>
</dbReference>
<dbReference type="InterPro" id="IPR050295">
    <property type="entry name" value="Plant_2OG-oxidoreductases"/>
</dbReference>